<evidence type="ECO:0000313" key="2">
    <source>
        <dbReference type="EMBL" id="KAB7704222.1"/>
    </source>
</evidence>
<dbReference type="InterPro" id="IPR058365">
    <property type="entry name" value="DUF8052"/>
</dbReference>
<comment type="caution">
    <text evidence="2">The sequence shown here is derived from an EMBL/GenBank/DDBJ whole genome shotgun (WGS) entry which is preliminary data.</text>
</comment>
<reference evidence="2 3" key="1">
    <citation type="submission" date="2019-10" db="EMBL/GenBank/DDBJ databases">
        <title>Bacillus aerolatum sp. nov., isolated from bioaerosol of sport playgrounds.</title>
        <authorList>
            <person name="Chen P."/>
            <person name="Zhang G."/>
        </authorList>
    </citation>
    <scope>NUCLEOTIDE SEQUENCE [LARGE SCALE GENOMIC DNA]</scope>
    <source>
        <strain evidence="2 3">CX253</strain>
    </source>
</reference>
<accession>A0A6I1FR18</accession>
<feature type="domain" description="DUF8052" evidence="1">
    <location>
        <begin position="31"/>
        <end position="189"/>
    </location>
</feature>
<gene>
    <name evidence="2" type="ORF">F9802_18190</name>
</gene>
<protein>
    <recommendedName>
        <fullName evidence="1">DUF8052 domain-containing protein</fullName>
    </recommendedName>
</protein>
<dbReference type="Pfam" id="PF26226">
    <property type="entry name" value="DUF8052"/>
    <property type="match status" value="1"/>
</dbReference>
<name>A0A6I1FR18_9BACI</name>
<evidence type="ECO:0000313" key="3">
    <source>
        <dbReference type="Proteomes" id="UP000429595"/>
    </source>
</evidence>
<dbReference type="RefSeq" id="WP_152154512.1">
    <property type="nucleotide sequence ID" value="NZ_WEIO01000016.1"/>
</dbReference>
<proteinExistence type="predicted"/>
<sequence length="200" mass="23259">MSVYLFQLIEGSILKKSATGCRGMQQRAAVETFVHDLCNLYVPYFNVERNSRIGKTDLEFSAVYTRRDERYLITKKAKVWGVENQQVVFVSAPEQAVTITYVEQMIKDMQSSMKDYLHEHRDHMSTVFTGVIVTDQPISKKVIHLAERFRKVKFLRFGAHGWAELNIAILDLPEKRTYIHKKGRPFVEPLNTFLKGEKKE</sequence>
<keyword evidence="3" id="KW-1185">Reference proteome</keyword>
<dbReference type="Proteomes" id="UP000429595">
    <property type="component" value="Unassembled WGS sequence"/>
</dbReference>
<organism evidence="2 3">
    <name type="scientific">Bacillus aerolatus</name>
    <dbReference type="NCBI Taxonomy" id="2653354"/>
    <lineage>
        <taxon>Bacteria</taxon>
        <taxon>Bacillati</taxon>
        <taxon>Bacillota</taxon>
        <taxon>Bacilli</taxon>
        <taxon>Bacillales</taxon>
        <taxon>Bacillaceae</taxon>
        <taxon>Bacillus</taxon>
    </lineage>
</organism>
<dbReference type="AlphaFoldDB" id="A0A6I1FR18"/>
<evidence type="ECO:0000259" key="1">
    <source>
        <dbReference type="Pfam" id="PF26226"/>
    </source>
</evidence>
<dbReference type="EMBL" id="WEIO01000016">
    <property type="protein sequence ID" value="KAB7704222.1"/>
    <property type="molecule type" value="Genomic_DNA"/>
</dbReference>